<dbReference type="AlphaFoldDB" id="A0A164PFT6"/>
<gene>
    <name evidence="2" type="ORF">AWN90_19220</name>
</gene>
<dbReference type="PROSITE" id="PS51747">
    <property type="entry name" value="CYT_DCMP_DEAMINASES_2"/>
    <property type="match status" value="1"/>
</dbReference>
<dbReference type="InterPro" id="IPR002125">
    <property type="entry name" value="CMP_dCMP_dom"/>
</dbReference>
<name>A0A164PFT6_9NOCA</name>
<dbReference type="Pfam" id="PF00383">
    <property type="entry name" value="dCMP_cyt_deam_1"/>
    <property type="match status" value="1"/>
</dbReference>
<organism evidence="2 3">
    <name type="scientific">Nocardia terpenica</name>
    <dbReference type="NCBI Taxonomy" id="455432"/>
    <lineage>
        <taxon>Bacteria</taxon>
        <taxon>Bacillati</taxon>
        <taxon>Actinomycetota</taxon>
        <taxon>Actinomycetes</taxon>
        <taxon>Mycobacteriales</taxon>
        <taxon>Nocardiaceae</taxon>
        <taxon>Nocardia</taxon>
    </lineage>
</organism>
<dbReference type="GO" id="GO:0003824">
    <property type="term" value="F:catalytic activity"/>
    <property type="evidence" value="ECO:0007669"/>
    <property type="project" value="InterPro"/>
</dbReference>
<accession>A0A164PFT6</accession>
<dbReference type="PANTHER" id="PTHR11079:SF162">
    <property type="entry name" value="RIBOFLAVIN BIOSYNTHESIS PROTEIN PYRD, CHLOROPLASTIC"/>
    <property type="match status" value="1"/>
</dbReference>
<dbReference type="EMBL" id="LWGR01000003">
    <property type="protein sequence ID" value="KZM75511.1"/>
    <property type="molecule type" value="Genomic_DNA"/>
</dbReference>
<dbReference type="PANTHER" id="PTHR11079">
    <property type="entry name" value="CYTOSINE DEAMINASE FAMILY MEMBER"/>
    <property type="match status" value="1"/>
</dbReference>
<reference evidence="2 3" key="1">
    <citation type="submission" date="2016-04" db="EMBL/GenBank/DDBJ databases">
        <authorList>
            <person name="Evans L.H."/>
            <person name="Alamgir A."/>
            <person name="Owens N."/>
            <person name="Weber N.D."/>
            <person name="Virtaneva K."/>
            <person name="Barbian K."/>
            <person name="Babar A."/>
            <person name="Rosenke K."/>
        </authorList>
    </citation>
    <scope>NUCLEOTIDE SEQUENCE [LARGE SCALE GENOMIC DNA]</scope>
    <source>
        <strain evidence="2 3">IFM 0406</strain>
    </source>
</reference>
<dbReference type="Proteomes" id="UP000076512">
    <property type="component" value="Unassembled WGS sequence"/>
</dbReference>
<dbReference type="STRING" id="455432.AWN90_19220"/>
<dbReference type="CDD" id="cd01285">
    <property type="entry name" value="nucleoside_deaminase"/>
    <property type="match status" value="1"/>
</dbReference>
<sequence>MERSATLVFVPELDAIWREADTAMLRCLELAHESFLSRGLPVGSVIGTGDGEEIGEGRNRVYDPSGGPDRLQRTSIAHAEMNALASVDTTTDSSSLTLWSSHRPCLMCAAACEFTGVGSVVFIAPDPSDAAVVRDPDGIDPEWVVVVNLLFLSGVAARSGPPSPTIARARWREPEVVALMGTDADTALRQQPLRAALIPLWTGITTAAQERLNHHGRGVGPSRSV</sequence>
<feature type="domain" description="CMP/dCMP-type deaminase" evidence="1">
    <location>
        <begin position="18"/>
        <end position="134"/>
    </location>
</feature>
<proteinExistence type="predicted"/>
<dbReference type="InterPro" id="IPR016193">
    <property type="entry name" value="Cytidine_deaminase-like"/>
</dbReference>
<keyword evidence="3" id="KW-1185">Reference proteome</keyword>
<dbReference type="SUPFAM" id="SSF53927">
    <property type="entry name" value="Cytidine deaminase-like"/>
    <property type="match status" value="1"/>
</dbReference>
<evidence type="ECO:0000259" key="1">
    <source>
        <dbReference type="PROSITE" id="PS51747"/>
    </source>
</evidence>
<evidence type="ECO:0000313" key="3">
    <source>
        <dbReference type="Proteomes" id="UP000076512"/>
    </source>
</evidence>
<dbReference type="Gene3D" id="3.40.140.10">
    <property type="entry name" value="Cytidine Deaminase, domain 2"/>
    <property type="match status" value="1"/>
</dbReference>
<evidence type="ECO:0000313" key="2">
    <source>
        <dbReference type="EMBL" id="KZM75511.1"/>
    </source>
</evidence>
<comment type="caution">
    <text evidence="2">The sequence shown here is derived from an EMBL/GenBank/DDBJ whole genome shotgun (WGS) entry which is preliminary data.</text>
</comment>
<protein>
    <recommendedName>
        <fullName evidence="1">CMP/dCMP-type deaminase domain-containing protein</fullName>
    </recommendedName>
</protein>